<evidence type="ECO:0000313" key="3">
    <source>
        <dbReference type="Proteomes" id="UP000238415"/>
    </source>
</evidence>
<dbReference type="AlphaFoldDB" id="A0A2T0AVM2"/>
<dbReference type="InterPro" id="IPR036411">
    <property type="entry name" value="TorD-like_sf"/>
</dbReference>
<evidence type="ECO:0000313" key="2">
    <source>
        <dbReference type="EMBL" id="PRR74730.1"/>
    </source>
</evidence>
<dbReference type="InterPro" id="IPR050289">
    <property type="entry name" value="TorD/DmsD_chaperones"/>
</dbReference>
<dbReference type="PANTHER" id="PTHR34227:SF1">
    <property type="entry name" value="DIMETHYL SULFOXIDE REDUCTASE CHAPERONE-RELATED"/>
    <property type="match status" value="1"/>
</dbReference>
<proteinExistence type="predicted"/>
<sequence length="225" mass="25907">MKKELLLEWLQGRELVYRFFARIYQEGPVIELLSALSGEPFLEEVAAGSQNQDIIEGCREMQVEIASRSGDLKAYQDELREDYHRLFVGPGHLEAPPWESVYRSKEHLLFGEETMAVREFYRSFGLESKNKNREPEDHIGLEMEFMAYLNREAAAKAAAGEGFAEFLQGQRRFLKEHLQQWVPALCGDIQRAARTAFFRGLAVFTRGWLEADGVELEVVIEENDN</sequence>
<comment type="caution">
    <text evidence="2">The sequence shown here is derived from an EMBL/GenBank/DDBJ whole genome shotgun (WGS) entry which is preliminary data.</text>
</comment>
<evidence type="ECO:0000256" key="1">
    <source>
        <dbReference type="ARBA" id="ARBA00023186"/>
    </source>
</evidence>
<gene>
    <name evidence="2" type="primary">dmsD</name>
    <name evidence="2" type="ORF">MOHU_07110</name>
</gene>
<protein>
    <submittedName>
        <fullName evidence="2">Tat proofreading chaperone DmsD</fullName>
    </submittedName>
</protein>
<dbReference type="SUPFAM" id="SSF89155">
    <property type="entry name" value="TorD-like"/>
    <property type="match status" value="1"/>
</dbReference>
<dbReference type="RefSeq" id="WP_106004729.1">
    <property type="nucleotide sequence ID" value="NZ_CP136419.1"/>
</dbReference>
<accession>A0A2T0AVM2</accession>
<dbReference type="Pfam" id="PF02613">
    <property type="entry name" value="Nitrate_red_del"/>
    <property type="match status" value="1"/>
</dbReference>
<keyword evidence="1" id="KW-0143">Chaperone</keyword>
<dbReference type="Proteomes" id="UP000238415">
    <property type="component" value="Unassembled WGS sequence"/>
</dbReference>
<dbReference type="OrthoDB" id="9795302at2"/>
<organism evidence="2 3">
    <name type="scientific">Neomoorella humiferrea</name>
    <dbReference type="NCBI Taxonomy" id="676965"/>
    <lineage>
        <taxon>Bacteria</taxon>
        <taxon>Bacillati</taxon>
        <taxon>Bacillota</taxon>
        <taxon>Clostridia</taxon>
        <taxon>Neomoorellales</taxon>
        <taxon>Neomoorellaceae</taxon>
        <taxon>Neomoorella</taxon>
    </lineage>
</organism>
<name>A0A2T0AVM2_9FIRM</name>
<reference evidence="2 3" key="1">
    <citation type="submission" date="2018-03" db="EMBL/GenBank/DDBJ databases">
        <title>Genome sequence of Moorella humiferrea DSM 23265.</title>
        <authorList>
            <person name="Poehlein A."/>
            <person name="Daniel R."/>
        </authorList>
    </citation>
    <scope>NUCLEOTIDE SEQUENCE [LARGE SCALE GENOMIC DNA]</scope>
    <source>
        <strain evidence="2 3">DSM 23265</strain>
    </source>
</reference>
<dbReference type="EMBL" id="PVXM01000007">
    <property type="protein sequence ID" value="PRR74730.1"/>
    <property type="molecule type" value="Genomic_DNA"/>
</dbReference>
<dbReference type="InterPro" id="IPR020945">
    <property type="entry name" value="DMSO/NO3_reduct_chaperone"/>
</dbReference>
<dbReference type="Gene3D" id="1.10.3480.10">
    <property type="entry name" value="TorD-like"/>
    <property type="match status" value="1"/>
</dbReference>
<keyword evidence="3" id="KW-1185">Reference proteome</keyword>
<dbReference type="PANTHER" id="PTHR34227">
    <property type="entry name" value="CHAPERONE PROTEIN YCDY"/>
    <property type="match status" value="1"/>
</dbReference>